<feature type="transmembrane region" description="Helical" evidence="5">
    <location>
        <begin position="223"/>
        <end position="244"/>
    </location>
</feature>
<feature type="transmembrane region" description="Helical" evidence="5">
    <location>
        <begin position="67"/>
        <end position="92"/>
    </location>
</feature>
<feature type="transmembrane region" description="Helical" evidence="5">
    <location>
        <begin position="98"/>
        <end position="121"/>
    </location>
</feature>
<evidence type="ECO:0000256" key="2">
    <source>
        <dbReference type="ARBA" id="ARBA00022692"/>
    </source>
</evidence>
<sequence length="324" mass="33993">MNAVSVLSQFVSKYFAVFVICISVLAFLSPETFTWIAPHITLLLGIIMFGMGLTLKLSDFTIVAKKPVPVVIGVIAQFVIMPLVAFGLAHALNLPPELAAGLVLVGACPGGTASNVMVYLAKGDVPVSVAMTSISTLLAPLLTPFILLMLAGQWLPVDASAMFVSIIKVIIIPIAIGIIIRKLLPTVVDKGTTVLPLISIVAILAIVSAVVGANKGNIASTGLLLFVAVMLHNLFGLFLGYVTAKLVGLDEAKRRAISIEVGMQNSGLGASLATVHFSPLAALPSALFSVWHNISGPALVTLWSRIDAKRVKTEVQDGKSSTHL</sequence>
<feature type="transmembrane region" description="Helical" evidence="5">
    <location>
        <begin position="161"/>
        <end position="180"/>
    </location>
</feature>
<dbReference type="PANTHER" id="PTHR10361:SF28">
    <property type="entry name" value="P3 PROTEIN-RELATED"/>
    <property type="match status" value="1"/>
</dbReference>
<accession>A0ABV6KHJ7</accession>
<comment type="subcellular location">
    <subcellularLocation>
        <location evidence="1">Membrane</location>
        <topology evidence="1">Multi-pass membrane protein</topology>
    </subcellularLocation>
</comment>
<feature type="transmembrane region" description="Helical" evidence="5">
    <location>
        <begin position="192"/>
        <end position="211"/>
    </location>
</feature>
<evidence type="ECO:0000256" key="5">
    <source>
        <dbReference type="SAM" id="Phobius"/>
    </source>
</evidence>
<organism evidence="6 7">
    <name type="scientific">Halalkalibacter kiskunsagensis</name>
    <dbReference type="NCBI Taxonomy" id="1548599"/>
    <lineage>
        <taxon>Bacteria</taxon>
        <taxon>Bacillati</taxon>
        <taxon>Bacillota</taxon>
        <taxon>Bacilli</taxon>
        <taxon>Bacillales</taxon>
        <taxon>Bacillaceae</taxon>
        <taxon>Halalkalibacter</taxon>
    </lineage>
</organism>
<dbReference type="Pfam" id="PF01758">
    <property type="entry name" value="SBF"/>
    <property type="match status" value="1"/>
</dbReference>
<feature type="transmembrane region" description="Helical" evidence="5">
    <location>
        <begin position="35"/>
        <end position="55"/>
    </location>
</feature>
<keyword evidence="4 5" id="KW-0472">Membrane</keyword>
<dbReference type="InterPro" id="IPR038770">
    <property type="entry name" value="Na+/solute_symporter_sf"/>
</dbReference>
<dbReference type="InterPro" id="IPR004710">
    <property type="entry name" value="Bilac:Na_transpt"/>
</dbReference>
<proteinExistence type="predicted"/>
<dbReference type="Gene3D" id="1.20.1530.20">
    <property type="match status" value="1"/>
</dbReference>
<dbReference type="PANTHER" id="PTHR10361">
    <property type="entry name" value="SODIUM-BILE ACID COTRANSPORTER"/>
    <property type="match status" value="1"/>
</dbReference>
<evidence type="ECO:0000256" key="4">
    <source>
        <dbReference type="ARBA" id="ARBA00023136"/>
    </source>
</evidence>
<gene>
    <name evidence="6" type="ORF">ACFFHM_13500</name>
</gene>
<dbReference type="InterPro" id="IPR002657">
    <property type="entry name" value="BilAc:Na_symport/Acr3"/>
</dbReference>
<keyword evidence="7" id="KW-1185">Reference proteome</keyword>
<dbReference type="RefSeq" id="WP_335962138.1">
    <property type="nucleotide sequence ID" value="NZ_JAXBLX010000024.1"/>
</dbReference>
<feature type="transmembrane region" description="Helical" evidence="5">
    <location>
        <begin position="12"/>
        <end position="29"/>
    </location>
</feature>
<protein>
    <submittedName>
        <fullName evidence="6">Bile acid:sodium symporter family protein</fullName>
    </submittedName>
</protein>
<evidence type="ECO:0000256" key="1">
    <source>
        <dbReference type="ARBA" id="ARBA00004141"/>
    </source>
</evidence>
<evidence type="ECO:0000313" key="6">
    <source>
        <dbReference type="EMBL" id="MFC0471478.1"/>
    </source>
</evidence>
<dbReference type="Proteomes" id="UP001589838">
    <property type="component" value="Unassembled WGS sequence"/>
</dbReference>
<comment type="caution">
    <text evidence="6">The sequence shown here is derived from an EMBL/GenBank/DDBJ whole genome shotgun (WGS) entry which is preliminary data.</text>
</comment>
<dbReference type="EMBL" id="JBHLUX010000035">
    <property type="protein sequence ID" value="MFC0471478.1"/>
    <property type="molecule type" value="Genomic_DNA"/>
</dbReference>
<reference evidence="6 7" key="1">
    <citation type="submission" date="2024-09" db="EMBL/GenBank/DDBJ databases">
        <authorList>
            <person name="Sun Q."/>
            <person name="Mori K."/>
        </authorList>
    </citation>
    <scope>NUCLEOTIDE SEQUENCE [LARGE SCALE GENOMIC DNA]</scope>
    <source>
        <strain evidence="6 7">NCAIM B.02610</strain>
    </source>
</reference>
<evidence type="ECO:0000256" key="3">
    <source>
        <dbReference type="ARBA" id="ARBA00022989"/>
    </source>
</evidence>
<keyword evidence="2 5" id="KW-0812">Transmembrane</keyword>
<name>A0ABV6KHJ7_9BACI</name>
<feature type="transmembrane region" description="Helical" evidence="5">
    <location>
        <begin position="133"/>
        <end position="155"/>
    </location>
</feature>
<evidence type="ECO:0000313" key="7">
    <source>
        <dbReference type="Proteomes" id="UP001589838"/>
    </source>
</evidence>
<keyword evidence="3 5" id="KW-1133">Transmembrane helix</keyword>